<reference evidence="1" key="1">
    <citation type="submission" date="2022-08" db="EMBL/GenBank/DDBJ databases">
        <title>Chryseobacterium antibioticum,isolated from the rhizosphere soil of Pyrola in Tibet.</title>
        <authorList>
            <person name="Kan Y."/>
        </authorList>
    </citation>
    <scope>NUCLEOTIDE SEQUENCE</scope>
    <source>
        <strain evidence="1">Pc2-12</strain>
    </source>
</reference>
<dbReference type="Proteomes" id="UP001142057">
    <property type="component" value="Unassembled WGS sequence"/>
</dbReference>
<sequence>MGNIEYQIRKMNPYLFSWAQSEMSDFSHFRGRIFITKEKIA</sequence>
<organism evidence="1 2">
    <name type="scientific">Chryseobacterium pyrolae</name>
    <dbReference type="NCBI Taxonomy" id="2987481"/>
    <lineage>
        <taxon>Bacteria</taxon>
        <taxon>Pseudomonadati</taxon>
        <taxon>Bacteroidota</taxon>
        <taxon>Flavobacteriia</taxon>
        <taxon>Flavobacteriales</taxon>
        <taxon>Weeksellaceae</taxon>
        <taxon>Chryseobacterium group</taxon>
        <taxon>Chryseobacterium</taxon>
    </lineage>
</organism>
<accession>A0ABT2ID34</accession>
<dbReference type="RefSeq" id="WP_259827351.1">
    <property type="nucleotide sequence ID" value="NZ_JANZQH010000001.1"/>
</dbReference>
<gene>
    <name evidence="1" type="ORF">NZD88_03105</name>
</gene>
<protein>
    <submittedName>
        <fullName evidence="1">Uncharacterized protein</fullName>
    </submittedName>
</protein>
<keyword evidence="2" id="KW-1185">Reference proteome</keyword>
<dbReference type="EMBL" id="JANZQH010000001">
    <property type="protein sequence ID" value="MCT2406541.1"/>
    <property type="molecule type" value="Genomic_DNA"/>
</dbReference>
<proteinExistence type="predicted"/>
<evidence type="ECO:0000313" key="2">
    <source>
        <dbReference type="Proteomes" id="UP001142057"/>
    </source>
</evidence>
<name>A0ABT2ID34_9FLAO</name>
<comment type="caution">
    <text evidence="1">The sequence shown here is derived from an EMBL/GenBank/DDBJ whole genome shotgun (WGS) entry which is preliminary data.</text>
</comment>
<evidence type="ECO:0000313" key="1">
    <source>
        <dbReference type="EMBL" id="MCT2406541.1"/>
    </source>
</evidence>